<evidence type="ECO:0000256" key="3">
    <source>
        <dbReference type="ARBA" id="ARBA00022741"/>
    </source>
</evidence>
<feature type="transmembrane region" description="Helical" evidence="9">
    <location>
        <begin position="411"/>
        <end position="436"/>
    </location>
</feature>
<feature type="transmembrane region" description="Helical" evidence="9">
    <location>
        <begin position="182"/>
        <end position="202"/>
    </location>
</feature>
<feature type="transmembrane region" description="Helical" evidence="9">
    <location>
        <begin position="343"/>
        <end position="367"/>
    </location>
</feature>
<dbReference type="Proteomes" id="UP000054018">
    <property type="component" value="Unassembled WGS sequence"/>
</dbReference>
<evidence type="ECO:0000256" key="6">
    <source>
        <dbReference type="ARBA" id="ARBA00023136"/>
    </source>
</evidence>
<evidence type="ECO:0000256" key="7">
    <source>
        <dbReference type="ARBA" id="ARBA00024363"/>
    </source>
</evidence>
<dbReference type="InterPro" id="IPR003593">
    <property type="entry name" value="AAA+_ATPase"/>
</dbReference>
<feature type="transmembrane region" description="Helical" evidence="9">
    <location>
        <begin position="474"/>
        <end position="501"/>
    </location>
</feature>
<feature type="transmembrane region" description="Helical" evidence="9">
    <location>
        <begin position="442"/>
        <end position="462"/>
    </location>
</feature>
<feature type="transmembrane region" description="Helical" evidence="9">
    <location>
        <begin position="71"/>
        <end position="93"/>
    </location>
</feature>
<protein>
    <recommendedName>
        <fullName evidence="10">AAA+ ATPase domain-containing protein</fullName>
    </recommendedName>
</protein>
<dbReference type="GO" id="GO:0016020">
    <property type="term" value="C:membrane"/>
    <property type="evidence" value="ECO:0007669"/>
    <property type="project" value="UniProtKB-SubCell"/>
</dbReference>
<keyword evidence="4" id="KW-0067">ATP-binding</keyword>
<dbReference type="HOGENOM" id="CLU_000604_6_4_1"/>
<dbReference type="Gene3D" id="1.20.1560.10">
    <property type="entry name" value="ABC transporter type 1, transmembrane domain"/>
    <property type="match status" value="1"/>
</dbReference>
<feature type="compositionally biased region" description="Polar residues" evidence="8">
    <location>
        <begin position="886"/>
        <end position="910"/>
    </location>
</feature>
<dbReference type="InterPro" id="IPR039421">
    <property type="entry name" value="Type_1_exporter"/>
</dbReference>
<dbReference type="SUPFAM" id="SSF90123">
    <property type="entry name" value="ABC transporter transmembrane region"/>
    <property type="match status" value="1"/>
</dbReference>
<comment type="similarity">
    <text evidence="7">Belongs to the ABC transporter superfamily. ABCB family. Heavy Metal importer (TC 3.A.1.210) subfamily.</text>
</comment>
<dbReference type="InterPro" id="IPR027417">
    <property type="entry name" value="P-loop_NTPase"/>
</dbReference>
<feature type="region of interest" description="Disordered" evidence="8">
    <location>
        <begin position="812"/>
        <end position="1033"/>
    </location>
</feature>
<name>A0A0C9YSD4_9AGAM</name>
<comment type="subcellular location">
    <subcellularLocation>
        <location evidence="1">Membrane</location>
        <topology evidence="1">Multi-pass membrane protein</topology>
    </subcellularLocation>
</comment>
<proteinExistence type="inferred from homology"/>
<dbReference type="OrthoDB" id="6500128at2759"/>
<feature type="compositionally biased region" description="Polar residues" evidence="8">
    <location>
        <begin position="235"/>
        <end position="249"/>
    </location>
</feature>
<dbReference type="PANTHER" id="PTHR24221">
    <property type="entry name" value="ATP-BINDING CASSETTE SUB-FAMILY B"/>
    <property type="match status" value="1"/>
</dbReference>
<feature type="transmembrane region" description="Helical" evidence="9">
    <location>
        <begin position="105"/>
        <end position="126"/>
    </location>
</feature>
<dbReference type="GO" id="GO:0016887">
    <property type="term" value="F:ATP hydrolysis activity"/>
    <property type="evidence" value="ECO:0007669"/>
    <property type="project" value="InterPro"/>
</dbReference>
<feature type="compositionally biased region" description="Basic and acidic residues" evidence="8">
    <location>
        <begin position="953"/>
        <end position="980"/>
    </location>
</feature>
<keyword evidence="6 9" id="KW-0472">Membrane</keyword>
<dbReference type="InterPro" id="IPR036640">
    <property type="entry name" value="ABC1_TM_sf"/>
</dbReference>
<feature type="transmembrane region" description="Helical" evidence="9">
    <location>
        <begin position="138"/>
        <end position="162"/>
    </location>
</feature>
<evidence type="ECO:0000256" key="5">
    <source>
        <dbReference type="ARBA" id="ARBA00022989"/>
    </source>
</evidence>
<evidence type="ECO:0000259" key="10">
    <source>
        <dbReference type="SMART" id="SM00382"/>
    </source>
</evidence>
<dbReference type="InterPro" id="IPR003439">
    <property type="entry name" value="ABC_transporter-like_ATP-bd"/>
</dbReference>
<sequence length="1033" mass="109171">MMTRKRSSFAFVSAGQALGAAATALFAVRVSSPAIVFLTTLSLLYTKPFPSPSPSPITPVVVQSRVPRTTLILVLLSLSALSFLIDGLAYIAYAVFNRVWSLGTGIPLASVLGLVAYAGLAALGAWKDINNVQVWFLTRVRLAIAMALALDITQVALTLSINARDRAHLCSNPKLSKCIPDIFHLLTPCLRVLFLFTLLLVLNSPRITCNHVERQPEPEAVGEENTPLQEDGPTAESSKYGTFTTQDQCESGPPPVSSDVKEIPSKRESSFATLRRLGRYICLFNSKSLEFAFAVTTFLHLIVRVLKPLSPIFLGAAVNAFVSPSAVAYPIPMPLGTSPYPYIFLFVATYFLTSQGGIPALILTLGACIGERADATLESAYVAHLSGLLLGNSTGLRVKGSLYPTGAVSKLLEAVSVCAAAFLDSLIGVIVLGLLFGWQVALGAFIVLSIYVFVTSVLSRTLSHCTVPYSSSRVYPAFALFTLVQALIACGGLLLGSLYVAQGVVDGIWSVGGWVAWVWYWVALVLPLSSIRCPHGTLLDVRLVLDVLNQPAEVADCGKLSLEGEGGAEVRFENVSFTYPYSAEYAQTYGSLLSSVSFTLAASSTVALVGAPGSGKSTIMKLLYRLYLPDVNGGSIYIDGKDIRDLSSHSLREKLAIVAKVDADERRAAISRALAKAARVVLVEGDLDDETLTLVSGARTVLWEVGATNLGRIQECVDQIIVLKDGGIVEQGAFDELVAANGVFASMWAEYAQSTSALAGPPPVGYDAEAVGIEGDGVVADSPRPGTASLRPTDSVRAPSFRAPAASIRAESTAPIVPPKDNTVPVSFPTSGAEEDLATAPTPVAFPTSGDPSSQTPGPVAFPVSDDARSVASQPRPAIPGHVQGASVTFDTTTTPPRSGTPDPSGTPNADATEGKRKRISSQNFQRLARRISLSTPRKGAGIPGIANIANVLKRDSSFKADNKDKDEAKTGESSSKDADVASATGSGSGLASGADSARNSGEISRQAEKDKEREEKKKRRRSFMQFGSSGST</sequence>
<dbReference type="AlphaFoldDB" id="A0A0C9YSD4"/>
<keyword evidence="2 9" id="KW-0812">Transmembrane</keyword>
<evidence type="ECO:0000256" key="1">
    <source>
        <dbReference type="ARBA" id="ARBA00004141"/>
    </source>
</evidence>
<keyword evidence="12" id="KW-1185">Reference proteome</keyword>
<dbReference type="SUPFAM" id="SSF52540">
    <property type="entry name" value="P-loop containing nucleoside triphosphate hydrolases"/>
    <property type="match status" value="1"/>
</dbReference>
<dbReference type="SMART" id="SM00382">
    <property type="entry name" value="AAA"/>
    <property type="match status" value="1"/>
</dbReference>
<dbReference type="GO" id="GO:0005524">
    <property type="term" value="F:ATP binding"/>
    <property type="evidence" value="ECO:0007669"/>
    <property type="project" value="UniProtKB-KW"/>
</dbReference>
<reference evidence="11 12" key="1">
    <citation type="submission" date="2014-04" db="EMBL/GenBank/DDBJ databases">
        <authorList>
            <consortium name="DOE Joint Genome Institute"/>
            <person name="Kuo A."/>
            <person name="Kohler A."/>
            <person name="Costa M.D."/>
            <person name="Nagy L.G."/>
            <person name="Floudas D."/>
            <person name="Copeland A."/>
            <person name="Barry K.W."/>
            <person name="Cichocki N."/>
            <person name="Veneault-Fourrey C."/>
            <person name="LaButti K."/>
            <person name="Lindquist E.A."/>
            <person name="Lipzen A."/>
            <person name="Lundell T."/>
            <person name="Morin E."/>
            <person name="Murat C."/>
            <person name="Sun H."/>
            <person name="Tunlid A."/>
            <person name="Henrissat B."/>
            <person name="Grigoriev I.V."/>
            <person name="Hibbett D.S."/>
            <person name="Martin F."/>
            <person name="Nordberg H.P."/>
            <person name="Cantor M.N."/>
            <person name="Hua S.X."/>
        </authorList>
    </citation>
    <scope>NUCLEOTIDE SEQUENCE [LARGE SCALE GENOMIC DNA]</scope>
    <source>
        <strain evidence="11 12">441</strain>
    </source>
</reference>
<dbReference type="Gene3D" id="3.40.50.300">
    <property type="entry name" value="P-loop containing nucleotide triphosphate hydrolases"/>
    <property type="match status" value="2"/>
</dbReference>
<dbReference type="STRING" id="765257.A0A0C9YSD4"/>
<feature type="transmembrane region" description="Helical" evidence="9">
    <location>
        <begin position="507"/>
        <end position="528"/>
    </location>
</feature>
<evidence type="ECO:0000256" key="8">
    <source>
        <dbReference type="SAM" id="MobiDB-lite"/>
    </source>
</evidence>
<feature type="transmembrane region" description="Helical" evidence="9">
    <location>
        <begin position="289"/>
        <end position="306"/>
    </location>
</feature>
<feature type="compositionally biased region" description="Basic and acidic residues" evidence="8">
    <location>
        <begin position="1006"/>
        <end position="1016"/>
    </location>
</feature>
<accession>A0A0C9YSD4</accession>
<dbReference type="Pfam" id="PF00005">
    <property type="entry name" value="ABC_tran"/>
    <property type="match status" value="1"/>
</dbReference>
<evidence type="ECO:0000313" key="11">
    <source>
        <dbReference type="EMBL" id="KIK27890.1"/>
    </source>
</evidence>
<evidence type="ECO:0000256" key="4">
    <source>
        <dbReference type="ARBA" id="ARBA00022840"/>
    </source>
</evidence>
<feature type="compositionally biased region" description="Low complexity" evidence="8">
    <location>
        <begin position="982"/>
        <end position="998"/>
    </location>
</feature>
<evidence type="ECO:0000256" key="9">
    <source>
        <dbReference type="SAM" id="Phobius"/>
    </source>
</evidence>
<evidence type="ECO:0000256" key="2">
    <source>
        <dbReference type="ARBA" id="ARBA00022692"/>
    </source>
</evidence>
<gene>
    <name evidence="11" type="ORF">PISMIDRAFT_674197</name>
</gene>
<dbReference type="PANTHER" id="PTHR24221:SF654">
    <property type="entry name" value="ATP-BINDING CASSETTE SUB-FAMILY B MEMBER 6"/>
    <property type="match status" value="1"/>
</dbReference>
<dbReference type="GO" id="GO:0042626">
    <property type="term" value="F:ATPase-coupled transmembrane transporter activity"/>
    <property type="evidence" value="ECO:0007669"/>
    <property type="project" value="TreeGrafter"/>
</dbReference>
<keyword evidence="5 9" id="KW-1133">Transmembrane helix</keyword>
<dbReference type="EMBL" id="KN833694">
    <property type="protein sequence ID" value="KIK27890.1"/>
    <property type="molecule type" value="Genomic_DNA"/>
</dbReference>
<feature type="transmembrane region" description="Helical" evidence="9">
    <location>
        <begin position="312"/>
        <end position="331"/>
    </location>
</feature>
<feature type="domain" description="AAA+ ATPase" evidence="10">
    <location>
        <begin position="602"/>
        <end position="727"/>
    </location>
</feature>
<organism evidence="11 12">
    <name type="scientific">Pisolithus microcarpus 441</name>
    <dbReference type="NCBI Taxonomy" id="765257"/>
    <lineage>
        <taxon>Eukaryota</taxon>
        <taxon>Fungi</taxon>
        <taxon>Dikarya</taxon>
        <taxon>Basidiomycota</taxon>
        <taxon>Agaricomycotina</taxon>
        <taxon>Agaricomycetes</taxon>
        <taxon>Agaricomycetidae</taxon>
        <taxon>Boletales</taxon>
        <taxon>Sclerodermatineae</taxon>
        <taxon>Pisolithaceae</taxon>
        <taxon>Pisolithus</taxon>
    </lineage>
</organism>
<feature type="region of interest" description="Disordered" evidence="8">
    <location>
        <begin position="213"/>
        <end position="261"/>
    </location>
</feature>
<evidence type="ECO:0000313" key="12">
    <source>
        <dbReference type="Proteomes" id="UP000054018"/>
    </source>
</evidence>
<keyword evidence="3" id="KW-0547">Nucleotide-binding</keyword>
<reference evidence="12" key="2">
    <citation type="submission" date="2015-01" db="EMBL/GenBank/DDBJ databases">
        <title>Evolutionary Origins and Diversification of the Mycorrhizal Mutualists.</title>
        <authorList>
            <consortium name="DOE Joint Genome Institute"/>
            <consortium name="Mycorrhizal Genomics Consortium"/>
            <person name="Kohler A."/>
            <person name="Kuo A."/>
            <person name="Nagy L.G."/>
            <person name="Floudas D."/>
            <person name="Copeland A."/>
            <person name="Barry K.W."/>
            <person name="Cichocki N."/>
            <person name="Veneault-Fourrey C."/>
            <person name="LaButti K."/>
            <person name="Lindquist E.A."/>
            <person name="Lipzen A."/>
            <person name="Lundell T."/>
            <person name="Morin E."/>
            <person name="Murat C."/>
            <person name="Riley R."/>
            <person name="Ohm R."/>
            <person name="Sun H."/>
            <person name="Tunlid A."/>
            <person name="Henrissat B."/>
            <person name="Grigoriev I.V."/>
            <person name="Hibbett D.S."/>
            <person name="Martin F."/>
        </authorList>
    </citation>
    <scope>NUCLEOTIDE SEQUENCE [LARGE SCALE GENOMIC DNA]</scope>
    <source>
        <strain evidence="12">441</strain>
    </source>
</reference>